<feature type="domain" description="ABC transporter" evidence="4">
    <location>
        <begin position="12"/>
        <end position="245"/>
    </location>
</feature>
<dbReference type="InterPro" id="IPR027417">
    <property type="entry name" value="P-loop_NTPase"/>
</dbReference>
<comment type="caution">
    <text evidence="5">The sequence shown here is derived from an EMBL/GenBank/DDBJ whole genome shotgun (WGS) entry which is preliminary data.</text>
</comment>
<dbReference type="PANTHER" id="PTHR42788">
    <property type="entry name" value="TAURINE IMPORT ATP-BINDING PROTEIN-RELATED"/>
    <property type="match status" value="1"/>
</dbReference>
<keyword evidence="2" id="KW-0547">Nucleotide-binding</keyword>
<evidence type="ECO:0000256" key="3">
    <source>
        <dbReference type="ARBA" id="ARBA00022840"/>
    </source>
</evidence>
<dbReference type="PROSITE" id="PS00211">
    <property type="entry name" value="ABC_TRANSPORTER_1"/>
    <property type="match status" value="1"/>
</dbReference>
<evidence type="ECO:0000256" key="2">
    <source>
        <dbReference type="ARBA" id="ARBA00022741"/>
    </source>
</evidence>
<dbReference type="EMBL" id="AYJU01000001">
    <property type="protein sequence ID" value="EST56262.1"/>
    <property type="molecule type" value="Genomic_DNA"/>
</dbReference>
<reference evidence="5 6" key="1">
    <citation type="journal article" date="2014" name="Genome Announc.">
        <title>Draft Genome Sequence of Brevibacillus panacihumi Strain W25, a Halotolerant Hydrocarbon-Degrading Bacterium.</title>
        <authorList>
            <person name="Wang X."/>
            <person name="Jin D."/>
            <person name="Zhou L."/>
            <person name="Wu L."/>
            <person name="An W."/>
            <person name="Chen Y."/>
            <person name="Zhao L."/>
        </authorList>
    </citation>
    <scope>NUCLEOTIDE SEQUENCE [LARGE SCALE GENOMIC DNA]</scope>
    <source>
        <strain evidence="5 6">W25</strain>
    </source>
</reference>
<dbReference type="SUPFAM" id="SSF52540">
    <property type="entry name" value="P-loop containing nucleoside triphosphate hydrolases"/>
    <property type="match status" value="1"/>
</dbReference>
<dbReference type="GO" id="GO:0016887">
    <property type="term" value="F:ATP hydrolysis activity"/>
    <property type="evidence" value="ECO:0007669"/>
    <property type="project" value="InterPro"/>
</dbReference>
<dbReference type="InterPro" id="IPR003439">
    <property type="entry name" value="ABC_transporter-like_ATP-bd"/>
</dbReference>
<dbReference type="GO" id="GO:0005524">
    <property type="term" value="F:ATP binding"/>
    <property type="evidence" value="ECO:0007669"/>
    <property type="project" value="UniProtKB-KW"/>
</dbReference>
<evidence type="ECO:0000313" key="5">
    <source>
        <dbReference type="EMBL" id="EST56262.1"/>
    </source>
</evidence>
<dbReference type="PANTHER" id="PTHR42788:SF21">
    <property type="entry name" value="ABC TRANSPORTER ATP-BINDING PROTEIN"/>
    <property type="match status" value="1"/>
</dbReference>
<sequence>MMNKTPSTPAKIELRHVTHLYLSAHRAFMAVKDINLRVEEGEFICLVGPSGCGKTTLLSLIAGLEKPTSGELFIDGKPVSGTSSQVGYMLQQDYLFNWRSIEDNVFLGLEIQGIRNKETEEYALHLLEEMELVDVRRSSPTQLSGGMRQRVALVRTLACQPDVLLLDEPFSALDYHTKLKLEDLVFTTLRRHKKTALLVTHDLSESIALGDRVTILSRNPGQVRMELTIPPAIRNALPFEARNQEGFQDVFHQVWKEMEVVSDASKGN</sequence>
<dbReference type="HOGENOM" id="CLU_000604_1_22_9"/>
<keyword evidence="6" id="KW-1185">Reference proteome</keyword>
<evidence type="ECO:0000313" key="6">
    <source>
        <dbReference type="Proteomes" id="UP000017973"/>
    </source>
</evidence>
<dbReference type="Pfam" id="PF00005">
    <property type="entry name" value="ABC_tran"/>
    <property type="match status" value="1"/>
</dbReference>
<dbReference type="AlphaFoldDB" id="V6MDD8"/>
<dbReference type="SMART" id="SM00382">
    <property type="entry name" value="AAA"/>
    <property type="match status" value="1"/>
</dbReference>
<dbReference type="InterPro" id="IPR050166">
    <property type="entry name" value="ABC_transporter_ATP-bind"/>
</dbReference>
<gene>
    <name evidence="5" type="ORF">T458_02790</name>
</gene>
<name>V6MDD8_9BACL</name>
<protein>
    <submittedName>
        <fullName evidence="5">Spermidine/putrescine ABC transporter ATP-binding protein</fullName>
    </submittedName>
</protein>
<dbReference type="STRING" id="1408254.T458_02790"/>
<accession>V6MDD8</accession>
<dbReference type="InterPro" id="IPR017871">
    <property type="entry name" value="ABC_transporter-like_CS"/>
</dbReference>
<dbReference type="PATRIC" id="fig|1408254.3.peg.569"/>
<keyword evidence="1" id="KW-0813">Transport</keyword>
<dbReference type="Gene3D" id="3.40.50.300">
    <property type="entry name" value="P-loop containing nucleotide triphosphate hydrolases"/>
    <property type="match status" value="1"/>
</dbReference>
<dbReference type="eggNOG" id="COG1116">
    <property type="taxonomic scope" value="Bacteria"/>
</dbReference>
<dbReference type="Proteomes" id="UP000017973">
    <property type="component" value="Unassembled WGS sequence"/>
</dbReference>
<dbReference type="CDD" id="cd03293">
    <property type="entry name" value="ABC_NrtD_SsuB_transporters"/>
    <property type="match status" value="1"/>
</dbReference>
<keyword evidence="3 5" id="KW-0067">ATP-binding</keyword>
<evidence type="ECO:0000256" key="1">
    <source>
        <dbReference type="ARBA" id="ARBA00022448"/>
    </source>
</evidence>
<proteinExistence type="predicted"/>
<dbReference type="InterPro" id="IPR003593">
    <property type="entry name" value="AAA+_ATPase"/>
</dbReference>
<dbReference type="PROSITE" id="PS50893">
    <property type="entry name" value="ABC_TRANSPORTER_2"/>
    <property type="match status" value="1"/>
</dbReference>
<organism evidence="5 6">
    <name type="scientific">Brevibacillus panacihumi W25</name>
    <dbReference type="NCBI Taxonomy" id="1408254"/>
    <lineage>
        <taxon>Bacteria</taxon>
        <taxon>Bacillati</taxon>
        <taxon>Bacillota</taxon>
        <taxon>Bacilli</taxon>
        <taxon>Bacillales</taxon>
        <taxon>Paenibacillaceae</taxon>
        <taxon>Brevibacillus</taxon>
    </lineage>
</organism>
<evidence type="ECO:0000259" key="4">
    <source>
        <dbReference type="PROSITE" id="PS50893"/>
    </source>
</evidence>